<dbReference type="RefSeq" id="WP_166651579.1">
    <property type="nucleotide sequence ID" value="NZ_CBLY010000002.1"/>
</dbReference>
<reference evidence="1 2" key="1">
    <citation type="journal article" date="2014" name="Genome Biol. Evol.">
        <title>Acetic acid bacteria genomes reveal functional traits for adaptation to life in insect guts.</title>
        <authorList>
            <person name="Chouaia B."/>
            <person name="Gaiarsa S."/>
            <person name="Crotti E."/>
            <person name="Comandatore F."/>
            <person name="Degli Esposti M."/>
            <person name="Ricci I."/>
            <person name="Alma A."/>
            <person name="Favia G."/>
            <person name="Bandi C."/>
            <person name="Daffonchio D."/>
        </authorList>
    </citation>
    <scope>NUCLEOTIDE SEQUENCE [LARGE SCALE GENOMIC DNA]</scope>
    <source>
        <strain evidence="2">AM169</strain>
    </source>
</reference>
<dbReference type="EMBL" id="CBLY010000002">
    <property type="protein sequence ID" value="CDG32969.1"/>
    <property type="molecule type" value="Genomic_DNA"/>
</dbReference>
<evidence type="ECO:0000313" key="2">
    <source>
        <dbReference type="Proteomes" id="UP000027590"/>
    </source>
</evidence>
<dbReference type="AlphaFoldDB" id="A0A7U7G4H6"/>
<protein>
    <submittedName>
        <fullName evidence="1">Uncharacterized protein</fullName>
    </submittedName>
</protein>
<comment type="caution">
    <text evidence="1">The sequence shown here is derived from an EMBL/GenBank/DDBJ whole genome shotgun (WGS) entry which is preliminary data.</text>
</comment>
<proteinExistence type="predicted"/>
<organism evidence="1 2">
    <name type="scientific">Parasaccharibacter apium</name>
    <dbReference type="NCBI Taxonomy" id="1510841"/>
    <lineage>
        <taxon>Bacteria</taxon>
        <taxon>Pseudomonadati</taxon>
        <taxon>Pseudomonadota</taxon>
        <taxon>Alphaproteobacteria</taxon>
        <taxon>Acetobacterales</taxon>
        <taxon>Acetobacteraceae</taxon>
        <taxon>Parasaccharibacter</taxon>
    </lineage>
</organism>
<gene>
    <name evidence="1" type="ORF">SACS_0231</name>
</gene>
<accession>A0A7U7G4H6</accession>
<name>A0A7U7G4H6_9PROT</name>
<sequence length="52" mass="5676">MTGTPVQSAADFLRPRVQTLIREAEAAGYSRSRVLAVLIDLLDDTDLEDTGQ</sequence>
<evidence type="ECO:0000313" key="1">
    <source>
        <dbReference type="EMBL" id="CDG32969.1"/>
    </source>
</evidence>
<dbReference type="Proteomes" id="UP000027590">
    <property type="component" value="Unassembled WGS sequence"/>
</dbReference>
<reference evidence="1 2" key="2">
    <citation type="journal article" date="2014" name="PLoS ONE">
        <title>Evolution of mitochondria reconstructed from the energy metabolism of living bacteria.</title>
        <authorList>
            <person name="Degli Esposti M."/>
            <person name="Chouaia B."/>
            <person name="Comandatore F."/>
            <person name="Crotti E."/>
            <person name="Sassera D."/>
            <person name="Lievens P.M."/>
            <person name="Daffonchio D."/>
            <person name="Bandi C."/>
        </authorList>
    </citation>
    <scope>NUCLEOTIDE SEQUENCE [LARGE SCALE GENOMIC DNA]</scope>
    <source>
        <strain evidence="2">AM169</strain>
    </source>
</reference>